<protein>
    <submittedName>
        <fullName evidence="8">Isoform CRA b</fullName>
    </submittedName>
</protein>
<name>A0AAD5RYY7_9PEZI</name>
<evidence type="ECO:0000313" key="9">
    <source>
        <dbReference type="Proteomes" id="UP001201980"/>
    </source>
</evidence>
<keyword evidence="4" id="KW-0342">GTP-binding</keyword>
<dbReference type="GO" id="GO:0005525">
    <property type="term" value="F:GTP binding"/>
    <property type="evidence" value="ECO:0007669"/>
    <property type="project" value="UniProtKB-KW"/>
</dbReference>
<dbReference type="InterPro" id="IPR004520">
    <property type="entry name" value="GTPase_MnmE"/>
</dbReference>
<dbReference type="InterPro" id="IPR027266">
    <property type="entry name" value="TrmE/GcvT-like"/>
</dbReference>
<dbReference type="CDD" id="cd14858">
    <property type="entry name" value="TrmE_N"/>
    <property type="match status" value="1"/>
</dbReference>
<sequence length="544" mass="59097">MPQAKRFSSLSFEDEETIYAVSTPKGKAGIAVIRISGSSCLDIYKSLCPSKQLPKPRYAAVRTIYKPSPSTNISGIGGSSGDCKDVEILDTSSLVLYFPSPKTVTGEDVLELHIHGGSATVKAVLDAIPKSHSPSGRIRYADPGEFTRRAFLNGRLDLAQVESLSDTLDAETEQQRRAAVRGQSGKLGEKYNHWRDELLYARAEIEALIDFSEDQHFDESPEDLLSSTLGFIRRIVDMIKIHEEASRRSELLRSGIMIALVGPPNVGKSSLMNLIVGREASIVSHEAGTTRDIIEASLDIRGYLCSFADTAGLRGEKMVQDERKKTIGDIEKEGIRRARRKALESDVVIVVASLEKNDKGGIYLKYDPETLDIAAKASKSLLVINKTDLLDYALPSSTVLDKFEAGLSTIGGLRKGIPILQISCVAATESDNLNAIGGKQRKDPGGINSVVDTLVQAFSQMTNLPADLQGLLGVTTRQAQLLSECRTHLEMVLDETSQMNEREGGLDIVLVAEHLRIAAGFLAKLTGRGEAGDVEEVLGVIFEK</sequence>
<dbReference type="EMBL" id="JAKWBI020000011">
    <property type="protein sequence ID" value="KAJ2906590.1"/>
    <property type="molecule type" value="Genomic_DNA"/>
</dbReference>
<dbReference type="GO" id="GO:0002098">
    <property type="term" value="P:tRNA wobble uridine modification"/>
    <property type="evidence" value="ECO:0007669"/>
    <property type="project" value="TreeGrafter"/>
</dbReference>
<proteinExistence type="inferred from homology"/>
<dbReference type="GO" id="GO:0005739">
    <property type="term" value="C:mitochondrion"/>
    <property type="evidence" value="ECO:0007669"/>
    <property type="project" value="TreeGrafter"/>
</dbReference>
<keyword evidence="9" id="KW-1185">Reference proteome</keyword>
<comment type="caution">
    <text evidence="8">The sequence shown here is derived from an EMBL/GenBank/DDBJ whole genome shotgun (WGS) entry which is preliminary data.</text>
</comment>
<dbReference type="Proteomes" id="UP001201980">
    <property type="component" value="Unassembled WGS sequence"/>
</dbReference>
<evidence type="ECO:0000313" key="8">
    <source>
        <dbReference type="EMBL" id="KAJ2906590.1"/>
    </source>
</evidence>
<dbReference type="Pfam" id="PF10396">
    <property type="entry name" value="TrmE_N"/>
    <property type="match status" value="1"/>
</dbReference>
<evidence type="ECO:0000256" key="4">
    <source>
        <dbReference type="ARBA" id="ARBA00023134"/>
    </source>
</evidence>
<dbReference type="CDD" id="cd04164">
    <property type="entry name" value="trmE"/>
    <property type="match status" value="1"/>
</dbReference>
<dbReference type="Pfam" id="PF12631">
    <property type="entry name" value="MnmE_helical"/>
    <property type="match status" value="1"/>
</dbReference>
<dbReference type="PANTHER" id="PTHR42714">
    <property type="entry name" value="TRNA MODIFICATION GTPASE GTPBP3"/>
    <property type="match status" value="1"/>
</dbReference>
<dbReference type="GO" id="GO:0030488">
    <property type="term" value="P:tRNA methylation"/>
    <property type="evidence" value="ECO:0007669"/>
    <property type="project" value="TreeGrafter"/>
</dbReference>
<dbReference type="InterPro" id="IPR027368">
    <property type="entry name" value="MnmE_dom2"/>
</dbReference>
<organism evidence="8 9">
    <name type="scientific">Zalerion maritima</name>
    <dbReference type="NCBI Taxonomy" id="339359"/>
    <lineage>
        <taxon>Eukaryota</taxon>
        <taxon>Fungi</taxon>
        <taxon>Dikarya</taxon>
        <taxon>Ascomycota</taxon>
        <taxon>Pezizomycotina</taxon>
        <taxon>Sordariomycetes</taxon>
        <taxon>Lulworthiomycetidae</taxon>
        <taxon>Lulworthiales</taxon>
        <taxon>Lulworthiaceae</taxon>
        <taxon>Zalerion</taxon>
    </lineage>
</organism>
<dbReference type="NCBIfam" id="NF003661">
    <property type="entry name" value="PRK05291.1-3"/>
    <property type="match status" value="1"/>
</dbReference>
<feature type="domain" description="G" evidence="5">
    <location>
        <begin position="258"/>
        <end position="386"/>
    </location>
</feature>
<dbReference type="InterPro" id="IPR025867">
    <property type="entry name" value="MnmE_helical"/>
</dbReference>
<feature type="domain" description="GTP-binding protein TrmE N-terminal" evidence="6">
    <location>
        <begin position="17"/>
        <end position="155"/>
    </location>
</feature>
<dbReference type="Gene3D" id="3.40.50.300">
    <property type="entry name" value="P-loop containing nucleotide triphosphate hydrolases"/>
    <property type="match status" value="1"/>
</dbReference>
<evidence type="ECO:0000259" key="6">
    <source>
        <dbReference type="Pfam" id="PF10396"/>
    </source>
</evidence>
<dbReference type="InterPro" id="IPR031168">
    <property type="entry name" value="G_TrmE"/>
</dbReference>
<dbReference type="Gene3D" id="1.20.120.430">
    <property type="entry name" value="tRNA modification GTPase MnmE domain 2"/>
    <property type="match status" value="1"/>
</dbReference>
<dbReference type="HAMAP" id="MF_00379">
    <property type="entry name" value="GTPase_MnmE"/>
    <property type="match status" value="1"/>
</dbReference>
<dbReference type="InterPro" id="IPR006073">
    <property type="entry name" value="GTP-bd"/>
</dbReference>
<dbReference type="SUPFAM" id="SSF52540">
    <property type="entry name" value="P-loop containing nucleoside triphosphate hydrolases"/>
    <property type="match status" value="1"/>
</dbReference>
<accession>A0AAD5RYY7</accession>
<dbReference type="GO" id="GO:0003924">
    <property type="term" value="F:GTPase activity"/>
    <property type="evidence" value="ECO:0007669"/>
    <property type="project" value="InterPro"/>
</dbReference>
<dbReference type="AlphaFoldDB" id="A0AAD5RYY7"/>
<evidence type="ECO:0000256" key="3">
    <source>
        <dbReference type="ARBA" id="ARBA00022741"/>
    </source>
</evidence>
<evidence type="ECO:0000256" key="2">
    <source>
        <dbReference type="ARBA" id="ARBA00022694"/>
    </source>
</evidence>
<dbReference type="NCBIfam" id="TIGR00231">
    <property type="entry name" value="small_GTP"/>
    <property type="match status" value="1"/>
</dbReference>
<feature type="domain" description="MnmE helical" evidence="7">
    <location>
        <begin position="158"/>
        <end position="544"/>
    </location>
</feature>
<dbReference type="InterPro" id="IPR027417">
    <property type="entry name" value="P-loop_NTPase"/>
</dbReference>
<dbReference type="InterPro" id="IPR005225">
    <property type="entry name" value="Small_GTP-bd"/>
</dbReference>
<dbReference type="PANTHER" id="PTHR42714:SF2">
    <property type="entry name" value="TRNA MODIFICATION GTPASE GTPBP3, MITOCHONDRIAL"/>
    <property type="match status" value="1"/>
</dbReference>
<keyword evidence="2" id="KW-0819">tRNA processing</keyword>
<evidence type="ECO:0000259" key="5">
    <source>
        <dbReference type="Pfam" id="PF01926"/>
    </source>
</evidence>
<keyword evidence="3" id="KW-0547">Nucleotide-binding</keyword>
<dbReference type="InterPro" id="IPR018948">
    <property type="entry name" value="GTP-bd_TrmE_N"/>
</dbReference>
<evidence type="ECO:0000259" key="7">
    <source>
        <dbReference type="Pfam" id="PF12631"/>
    </source>
</evidence>
<evidence type="ECO:0000256" key="1">
    <source>
        <dbReference type="ARBA" id="ARBA00011043"/>
    </source>
</evidence>
<reference evidence="8" key="1">
    <citation type="submission" date="2022-07" db="EMBL/GenBank/DDBJ databases">
        <title>Draft genome sequence of Zalerion maritima ATCC 34329, a (micro)plastics degrading marine fungus.</title>
        <authorList>
            <person name="Paco A."/>
            <person name="Goncalves M.F.M."/>
            <person name="Rocha-Santos T.A.P."/>
            <person name="Alves A."/>
        </authorList>
    </citation>
    <scope>NUCLEOTIDE SEQUENCE</scope>
    <source>
        <strain evidence="8">ATCC 34329</strain>
    </source>
</reference>
<comment type="similarity">
    <text evidence="1">Belongs to the TRAFAC class TrmE-Era-EngA-EngB-Septin-like GTPase superfamily. TrmE GTPase family.</text>
</comment>
<gene>
    <name evidence="8" type="ORF">MKZ38_000845</name>
</gene>
<dbReference type="Pfam" id="PF01926">
    <property type="entry name" value="MMR_HSR1"/>
    <property type="match status" value="1"/>
</dbReference>
<dbReference type="Gene3D" id="3.30.1360.120">
    <property type="entry name" value="Probable tRNA modification gtpase trme, domain 1"/>
    <property type="match status" value="1"/>
</dbReference>